<keyword evidence="4" id="KW-1185">Reference proteome</keyword>
<dbReference type="EMBL" id="FTPL01000003">
    <property type="protein sequence ID" value="SIT89442.1"/>
    <property type="molecule type" value="Genomic_DNA"/>
</dbReference>
<evidence type="ECO:0000259" key="2">
    <source>
        <dbReference type="Pfam" id="PF13273"/>
    </source>
</evidence>
<accession>A0A1U7PS35</accession>
<reference evidence="4" key="1">
    <citation type="submission" date="2017-01" db="EMBL/GenBank/DDBJ databases">
        <authorList>
            <person name="Varghese N."/>
            <person name="Submissions S."/>
        </authorList>
    </citation>
    <scope>NUCLEOTIDE SEQUENCE [LARGE SCALE GENOMIC DNA]</scope>
    <source>
        <strain evidence="4">MNA4</strain>
    </source>
</reference>
<dbReference type="OrthoDB" id="2357232at2"/>
<dbReference type="InterPro" id="IPR025273">
    <property type="entry name" value="DUF4064"/>
</dbReference>
<dbReference type="Proteomes" id="UP000187550">
    <property type="component" value="Unassembled WGS sequence"/>
</dbReference>
<dbReference type="AlphaFoldDB" id="A0A1U7PS35"/>
<evidence type="ECO:0000313" key="3">
    <source>
        <dbReference type="EMBL" id="SIT89442.1"/>
    </source>
</evidence>
<gene>
    <name evidence="3" type="ORF">SAMN05428946_2412</name>
</gene>
<dbReference type="Pfam" id="PF13273">
    <property type="entry name" value="DUF4064"/>
    <property type="match status" value="1"/>
</dbReference>
<evidence type="ECO:0000313" key="4">
    <source>
        <dbReference type="Proteomes" id="UP000187550"/>
    </source>
</evidence>
<proteinExistence type="predicted"/>
<keyword evidence="1" id="KW-1133">Transmembrane helix</keyword>
<feature type="transmembrane region" description="Helical" evidence="1">
    <location>
        <begin position="119"/>
        <end position="140"/>
    </location>
</feature>
<protein>
    <recommendedName>
        <fullName evidence="2">DUF4064 domain-containing protein</fullName>
    </recommendedName>
</protein>
<keyword evidence="1" id="KW-0812">Transmembrane</keyword>
<feature type="transmembrane region" description="Helical" evidence="1">
    <location>
        <begin position="87"/>
        <end position="107"/>
    </location>
</feature>
<sequence>MQHNQSAYQRPFKRTGEMVLGIIGIVFNVLGIIGVIIMNGFTKMLSTDPAFREEFEAEIWNDPTISQSDAQDIIDIMYAVIDWMVGFGWFFVVALVISTVLAVVAVINLKKNAKLSGILFLVGGFLAGIISLTSILFYIAGIMCLVRKPPVEPETYADDHFGEPMRPL</sequence>
<evidence type="ECO:0000256" key="1">
    <source>
        <dbReference type="SAM" id="Phobius"/>
    </source>
</evidence>
<organism evidence="3 4">
    <name type="scientific">Edaphobacillus lindanitolerans</name>
    <dbReference type="NCBI Taxonomy" id="550447"/>
    <lineage>
        <taxon>Bacteria</taxon>
        <taxon>Bacillati</taxon>
        <taxon>Bacillota</taxon>
        <taxon>Bacilli</taxon>
        <taxon>Bacillales</taxon>
        <taxon>Bacillaceae</taxon>
        <taxon>Edaphobacillus</taxon>
    </lineage>
</organism>
<feature type="transmembrane region" description="Helical" evidence="1">
    <location>
        <begin position="20"/>
        <end position="41"/>
    </location>
</feature>
<feature type="domain" description="DUF4064" evidence="2">
    <location>
        <begin position="13"/>
        <end position="127"/>
    </location>
</feature>
<dbReference type="RefSeq" id="WP_076759170.1">
    <property type="nucleotide sequence ID" value="NZ_FTPL01000003.1"/>
</dbReference>
<name>A0A1U7PS35_9BACI</name>
<keyword evidence="1" id="KW-0472">Membrane</keyword>